<accession>A0A402DUE2</accession>
<dbReference type="SMART" id="SM00226">
    <property type="entry name" value="LMWPc"/>
    <property type="match status" value="1"/>
</dbReference>
<proteinExistence type="inferred from homology"/>
<evidence type="ECO:0000259" key="5">
    <source>
        <dbReference type="SMART" id="SM00226"/>
    </source>
</evidence>
<dbReference type="InterPro" id="IPR017867">
    <property type="entry name" value="Tyr_phospatase_low_mol_wt"/>
</dbReference>
<evidence type="ECO:0000256" key="1">
    <source>
        <dbReference type="ARBA" id="ARBA00011063"/>
    </source>
</evidence>
<evidence type="ECO:0000313" key="6">
    <source>
        <dbReference type="EMBL" id="GCE77712.1"/>
    </source>
</evidence>
<evidence type="ECO:0000256" key="4">
    <source>
        <dbReference type="PIRSR" id="PIRSR617867-1"/>
    </source>
</evidence>
<dbReference type="SUPFAM" id="SSF52788">
    <property type="entry name" value="Phosphotyrosine protein phosphatases I"/>
    <property type="match status" value="1"/>
</dbReference>
<feature type="active site" description="Nucleophile" evidence="4">
    <location>
        <position position="24"/>
    </location>
</feature>
<dbReference type="RefSeq" id="WP_246013438.1">
    <property type="nucleotide sequence ID" value="NZ_BIMR01000240.1"/>
</dbReference>
<keyword evidence="3" id="KW-0904">Protein phosphatase</keyword>
<comment type="caution">
    <text evidence="6">The sequence shown here is derived from an EMBL/GenBank/DDBJ whole genome shotgun (WGS) entry which is preliminary data.</text>
</comment>
<gene>
    <name evidence="6" type="ORF">CBZ_27680</name>
</gene>
<keyword evidence="7" id="KW-1185">Reference proteome</keyword>
<keyword evidence="2" id="KW-0378">Hydrolase</keyword>
<evidence type="ECO:0000256" key="3">
    <source>
        <dbReference type="ARBA" id="ARBA00022912"/>
    </source>
</evidence>
<protein>
    <submittedName>
        <fullName evidence="6">Low molecular weight phosphatase family protein</fullName>
    </submittedName>
</protein>
<dbReference type="AlphaFoldDB" id="A0A402DUE2"/>
<feature type="active site" evidence="4">
    <location>
        <position position="30"/>
    </location>
</feature>
<dbReference type="GO" id="GO:0004725">
    <property type="term" value="F:protein tyrosine phosphatase activity"/>
    <property type="evidence" value="ECO:0007669"/>
    <property type="project" value="InterPro"/>
</dbReference>
<dbReference type="InterPro" id="IPR050438">
    <property type="entry name" value="LMW_PTPase"/>
</dbReference>
<reference evidence="6 7" key="1">
    <citation type="submission" date="2019-01" db="EMBL/GenBank/DDBJ databases">
        <title>Draft genome sequence of Cellulomonas takizawaensis strain TKZ-21.</title>
        <authorList>
            <person name="Yamamura H."/>
            <person name="Hayashi T."/>
            <person name="Hamada M."/>
            <person name="Serisawa Y."/>
            <person name="Matsuyama K."/>
            <person name="Nakagawa Y."/>
            <person name="Otoguro M."/>
            <person name="Yanagida F."/>
            <person name="Hayakawa M."/>
        </authorList>
    </citation>
    <scope>NUCLEOTIDE SEQUENCE [LARGE SCALE GENOMIC DNA]</scope>
    <source>
        <strain evidence="6 7">NBRC12680</strain>
    </source>
</reference>
<dbReference type="Pfam" id="PF01451">
    <property type="entry name" value="LMWPc"/>
    <property type="match status" value="1"/>
</dbReference>
<dbReference type="Proteomes" id="UP000289954">
    <property type="component" value="Unassembled WGS sequence"/>
</dbReference>
<feature type="domain" description="Phosphotyrosine protein phosphatase I" evidence="5">
    <location>
        <begin position="18"/>
        <end position="209"/>
    </location>
</feature>
<evidence type="ECO:0000256" key="2">
    <source>
        <dbReference type="ARBA" id="ARBA00022801"/>
    </source>
</evidence>
<dbReference type="Gene3D" id="3.40.50.2300">
    <property type="match status" value="1"/>
</dbReference>
<dbReference type="EMBL" id="BIMR01000240">
    <property type="protein sequence ID" value="GCE77712.1"/>
    <property type="molecule type" value="Genomic_DNA"/>
</dbReference>
<name>A0A402DUE2_9CELL</name>
<sequence>MTPVPEPSDTSADAPARVRVLTVCTGNICRSPAVERLLAAGLGGMYRGQDGALAPGGVEVGSAGTRAVVGAPMSPQMAALVAGRGLDADAFDARQVDAATVRDADVVLALTRAHRSALVELVPAAVRRTFTLLELARLAPLVDPERLAAAGATPAERLVALVPLAAAQRGRFDATPEDDDVTDPIGGSDALYARVFAQMADAVDVVVGVVGRS</sequence>
<dbReference type="PRINTS" id="PR00719">
    <property type="entry name" value="LMWPTPASE"/>
</dbReference>
<dbReference type="InterPro" id="IPR036196">
    <property type="entry name" value="Ptyr_pPase_sf"/>
</dbReference>
<evidence type="ECO:0000313" key="7">
    <source>
        <dbReference type="Proteomes" id="UP000289954"/>
    </source>
</evidence>
<dbReference type="PANTHER" id="PTHR11717:SF31">
    <property type="entry name" value="LOW MOLECULAR WEIGHT PROTEIN-TYROSINE-PHOSPHATASE ETP-RELATED"/>
    <property type="match status" value="1"/>
</dbReference>
<dbReference type="InterPro" id="IPR023485">
    <property type="entry name" value="Ptyr_pPase"/>
</dbReference>
<comment type="similarity">
    <text evidence="1">Belongs to the low molecular weight phosphotyrosine protein phosphatase family.</text>
</comment>
<organism evidence="6 7">
    <name type="scientific">Cellulomonas biazotea</name>
    <dbReference type="NCBI Taxonomy" id="1709"/>
    <lineage>
        <taxon>Bacteria</taxon>
        <taxon>Bacillati</taxon>
        <taxon>Actinomycetota</taxon>
        <taxon>Actinomycetes</taxon>
        <taxon>Micrococcales</taxon>
        <taxon>Cellulomonadaceae</taxon>
        <taxon>Cellulomonas</taxon>
    </lineage>
</organism>
<dbReference type="PANTHER" id="PTHR11717">
    <property type="entry name" value="LOW MOLECULAR WEIGHT PROTEIN TYROSINE PHOSPHATASE"/>
    <property type="match status" value="1"/>
</dbReference>